<name>A0A381TSW8_9ZZZZ</name>
<proteinExistence type="inferred from homology"/>
<comment type="cofactor">
    <cofactor evidence="1">
        <name>FAD</name>
        <dbReference type="ChEBI" id="CHEBI:57692"/>
    </cofactor>
</comment>
<dbReference type="InterPro" id="IPR007867">
    <property type="entry name" value="GMC_OxRtase_C"/>
</dbReference>
<dbReference type="InterPro" id="IPR012132">
    <property type="entry name" value="GMC_OxRdtase"/>
</dbReference>
<comment type="similarity">
    <text evidence="2">Belongs to the GMC oxidoreductase family.</text>
</comment>
<dbReference type="Pfam" id="PF05199">
    <property type="entry name" value="GMC_oxred_C"/>
    <property type="match status" value="1"/>
</dbReference>
<evidence type="ECO:0000256" key="2">
    <source>
        <dbReference type="ARBA" id="ARBA00010790"/>
    </source>
</evidence>
<evidence type="ECO:0000256" key="3">
    <source>
        <dbReference type="ARBA" id="ARBA00022630"/>
    </source>
</evidence>
<evidence type="ECO:0000259" key="5">
    <source>
        <dbReference type="PROSITE" id="PS00624"/>
    </source>
</evidence>
<sequence length="521" mass="57037">MKYNTIIVGAGSAGSILATRLTEDPSKSVLLLEAGPDYADMDSLPDEVKYGYASGTEITTSEHNWQFTARGTDKAEILVPRGKVTGGSSAINGQIFLRGIPEDYDSWADMGNKEWNYQNMVPYFNKLETDTTYQSDPGDFHGSEGPIICHRFPRTTWLPASQAFEQACLAAGFPYCEDANAPGTTGVGPLPLNNPNGIRWSTAIGYLGMSRHRLNLTIRSGVSVKRILFDNKNEVPRAIGVEAVSEGETFIIEADEVILSAGAVSSPQLLMLSGVGPATHLSEHDIDCIVDLPGVGQNLSDHPMLYVTWKTKPEVDLDALGPRIQLSLRYTATDSKLENDMIVYMMAAASERPERGGLRNTPIGIQTNLCINLAKGKGEVRLNSGDYRDQPYLDYNYLTEEEDRRRFRDGIRMIVSLENHPDMSALIEKRLTPLDSDLVSDEALNTWMMRDVTTGHHISCTNKMGPASDPLAVVGQSGLVNGTKGLRIVDASIMPECVRANINVTVMTMAERICDLIKNGT</sequence>
<dbReference type="Pfam" id="PF00732">
    <property type="entry name" value="GMC_oxred_N"/>
    <property type="match status" value="1"/>
</dbReference>
<dbReference type="PROSITE" id="PS00624">
    <property type="entry name" value="GMC_OXRED_2"/>
    <property type="match status" value="1"/>
</dbReference>
<feature type="domain" description="Glucose-methanol-choline oxidoreductase N-terminal" evidence="5">
    <location>
        <begin position="262"/>
        <end position="276"/>
    </location>
</feature>
<dbReference type="PANTHER" id="PTHR11552:SF147">
    <property type="entry name" value="CHOLINE DEHYDROGENASE, MITOCHONDRIAL"/>
    <property type="match status" value="1"/>
</dbReference>
<dbReference type="SUPFAM" id="SSF51905">
    <property type="entry name" value="FAD/NAD(P)-binding domain"/>
    <property type="match status" value="1"/>
</dbReference>
<protein>
    <recommendedName>
        <fullName evidence="5">Glucose-methanol-choline oxidoreductase N-terminal domain-containing protein</fullName>
    </recommendedName>
</protein>
<dbReference type="PANTHER" id="PTHR11552">
    <property type="entry name" value="GLUCOSE-METHANOL-CHOLINE GMC OXIDOREDUCTASE"/>
    <property type="match status" value="1"/>
</dbReference>
<dbReference type="InterPro" id="IPR000172">
    <property type="entry name" value="GMC_OxRdtase_N"/>
</dbReference>
<dbReference type="GO" id="GO:0016614">
    <property type="term" value="F:oxidoreductase activity, acting on CH-OH group of donors"/>
    <property type="evidence" value="ECO:0007669"/>
    <property type="project" value="InterPro"/>
</dbReference>
<evidence type="ECO:0000256" key="1">
    <source>
        <dbReference type="ARBA" id="ARBA00001974"/>
    </source>
</evidence>
<dbReference type="GO" id="GO:0050660">
    <property type="term" value="F:flavin adenine dinucleotide binding"/>
    <property type="evidence" value="ECO:0007669"/>
    <property type="project" value="InterPro"/>
</dbReference>
<evidence type="ECO:0000256" key="4">
    <source>
        <dbReference type="ARBA" id="ARBA00022827"/>
    </source>
</evidence>
<dbReference type="Gene3D" id="3.30.410.40">
    <property type="match status" value="1"/>
</dbReference>
<keyword evidence="3" id="KW-0285">Flavoprotein</keyword>
<dbReference type="AlphaFoldDB" id="A0A381TSW8"/>
<organism evidence="6">
    <name type="scientific">marine metagenome</name>
    <dbReference type="NCBI Taxonomy" id="408172"/>
    <lineage>
        <taxon>unclassified sequences</taxon>
        <taxon>metagenomes</taxon>
        <taxon>ecological metagenomes</taxon>
    </lineage>
</organism>
<dbReference type="EMBL" id="UINC01005079">
    <property type="protein sequence ID" value="SVA18929.1"/>
    <property type="molecule type" value="Genomic_DNA"/>
</dbReference>
<keyword evidence="4" id="KW-0274">FAD</keyword>
<dbReference type="PIRSF" id="PIRSF000137">
    <property type="entry name" value="Alcohol_oxidase"/>
    <property type="match status" value="1"/>
</dbReference>
<gene>
    <name evidence="6" type="ORF">METZ01_LOCUS71783</name>
</gene>
<dbReference type="SUPFAM" id="SSF54373">
    <property type="entry name" value="FAD-linked reductases, C-terminal domain"/>
    <property type="match status" value="1"/>
</dbReference>
<reference evidence="6" key="1">
    <citation type="submission" date="2018-05" db="EMBL/GenBank/DDBJ databases">
        <authorList>
            <person name="Lanie J.A."/>
            <person name="Ng W.-L."/>
            <person name="Kazmierczak K.M."/>
            <person name="Andrzejewski T.M."/>
            <person name="Davidsen T.M."/>
            <person name="Wayne K.J."/>
            <person name="Tettelin H."/>
            <person name="Glass J.I."/>
            <person name="Rusch D."/>
            <person name="Podicherti R."/>
            <person name="Tsui H.-C.T."/>
            <person name="Winkler M.E."/>
        </authorList>
    </citation>
    <scope>NUCLEOTIDE SEQUENCE</scope>
</reference>
<accession>A0A381TSW8</accession>
<dbReference type="Gene3D" id="3.50.50.60">
    <property type="entry name" value="FAD/NAD(P)-binding domain"/>
    <property type="match status" value="1"/>
</dbReference>
<dbReference type="InterPro" id="IPR036188">
    <property type="entry name" value="FAD/NAD-bd_sf"/>
</dbReference>
<evidence type="ECO:0000313" key="6">
    <source>
        <dbReference type="EMBL" id="SVA18929.1"/>
    </source>
</evidence>